<name>A0ABP7J8M0_9PSEU</name>
<accession>A0ABP7J8M0</accession>
<dbReference type="RefSeq" id="WP_020423305.1">
    <property type="nucleotide sequence ID" value="NZ_BAABCM010000010.1"/>
</dbReference>
<sequence>MTTEIVVPDQAFVERLLEEMGLEYGLDEDGDLGAPWEHFRMYFVFRGADEGRTFAVRTFYDRRHAIEAKPHLLELLDDWNRRTLWPKVYSHTGDDGAVTLVGEAMMLIGAGVTVEHFVTTTATWIHASVEFDTWLVEQHRLLTDET</sequence>
<keyword evidence="2" id="KW-1185">Reference proteome</keyword>
<evidence type="ECO:0000313" key="1">
    <source>
        <dbReference type="EMBL" id="GAA3836526.1"/>
    </source>
</evidence>
<evidence type="ECO:0000313" key="2">
    <source>
        <dbReference type="Proteomes" id="UP001501624"/>
    </source>
</evidence>
<proteinExistence type="predicted"/>
<reference evidence="2" key="1">
    <citation type="journal article" date="2019" name="Int. J. Syst. Evol. Microbiol.">
        <title>The Global Catalogue of Microorganisms (GCM) 10K type strain sequencing project: providing services to taxonomists for standard genome sequencing and annotation.</title>
        <authorList>
            <consortium name="The Broad Institute Genomics Platform"/>
            <consortium name="The Broad Institute Genome Sequencing Center for Infectious Disease"/>
            <person name="Wu L."/>
            <person name="Ma J."/>
        </authorList>
    </citation>
    <scope>NUCLEOTIDE SEQUENCE [LARGE SCALE GENOMIC DNA]</scope>
    <source>
        <strain evidence="2">JCM 17017</strain>
    </source>
</reference>
<comment type="caution">
    <text evidence="1">The sequence shown here is derived from an EMBL/GenBank/DDBJ whole genome shotgun (WGS) entry which is preliminary data.</text>
</comment>
<dbReference type="Proteomes" id="UP001501624">
    <property type="component" value="Unassembled WGS sequence"/>
</dbReference>
<dbReference type="InterPro" id="IPR019660">
    <property type="entry name" value="Put_sensory_transdc_reg_YbjN"/>
</dbReference>
<gene>
    <name evidence="1" type="ORF">GCM10022380_63390</name>
</gene>
<protein>
    <submittedName>
        <fullName evidence="1">YbjN domain-containing protein</fullName>
    </submittedName>
</protein>
<organism evidence="1 2">
    <name type="scientific">Amycolatopsis tucumanensis</name>
    <dbReference type="NCBI Taxonomy" id="401106"/>
    <lineage>
        <taxon>Bacteria</taxon>
        <taxon>Bacillati</taxon>
        <taxon>Actinomycetota</taxon>
        <taxon>Actinomycetes</taxon>
        <taxon>Pseudonocardiales</taxon>
        <taxon>Pseudonocardiaceae</taxon>
        <taxon>Amycolatopsis</taxon>
    </lineage>
</organism>
<dbReference type="EMBL" id="BAABCM010000010">
    <property type="protein sequence ID" value="GAA3836526.1"/>
    <property type="molecule type" value="Genomic_DNA"/>
</dbReference>
<dbReference type="Pfam" id="PF10722">
    <property type="entry name" value="YbjN"/>
    <property type="match status" value="1"/>
</dbReference>